<keyword evidence="2" id="KW-1003">Cell membrane</keyword>
<dbReference type="GO" id="GO:0016780">
    <property type="term" value="F:phosphotransferase activity, for other substituted phosphate groups"/>
    <property type="evidence" value="ECO:0007669"/>
    <property type="project" value="InterPro"/>
</dbReference>
<evidence type="ECO:0000313" key="10">
    <source>
        <dbReference type="Proteomes" id="UP000773614"/>
    </source>
</evidence>
<comment type="subcellular location">
    <subcellularLocation>
        <location evidence="1">Cell membrane</location>
        <topology evidence="1">Multi-pass membrane protein</topology>
    </subcellularLocation>
</comment>
<dbReference type="InterPro" id="IPR000715">
    <property type="entry name" value="Glycosyl_transferase_4"/>
</dbReference>
<dbReference type="EMBL" id="SPKJ01000020">
    <property type="protein sequence ID" value="MYZ47743.1"/>
    <property type="molecule type" value="Genomic_DNA"/>
</dbReference>
<evidence type="ECO:0000313" key="9">
    <source>
        <dbReference type="EMBL" id="MYZ47743.1"/>
    </source>
</evidence>
<dbReference type="PANTHER" id="PTHR22926">
    <property type="entry name" value="PHOSPHO-N-ACETYLMURAMOYL-PENTAPEPTIDE-TRANSFERASE"/>
    <property type="match status" value="1"/>
</dbReference>
<comment type="caution">
    <text evidence="9">The sequence shown here is derived from an EMBL/GenBank/DDBJ whole genome shotgun (WGS) entry which is preliminary data.</text>
</comment>
<feature type="transmembrane region" description="Helical" evidence="8">
    <location>
        <begin position="127"/>
        <end position="145"/>
    </location>
</feature>
<evidence type="ECO:0000256" key="3">
    <source>
        <dbReference type="ARBA" id="ARBA00022679"/>
    </source>
</evidence>
<keyword evidence="7" id="KW-0479">Metal-binding</keyword>
<keyword evidence="10" id="KW-1185">Reference proteome</keyword>
<feature type="transmembrane region" description="Helical" evidence="8">
    <location>
        <begin position="157"/>
        <end position="182"/>
    </location>
</feature>
<dbReference type="AlphaFoldDB" id="A0A964T3G3"/>
<accession>A0A964T3G3</accession>
<evidence type="ECO:0000256" key="7">
    <source>
        <dbReference type="PIRSR" id="PIRSR600715-1"/>
    </source>
</evidence>
<feature type="binding site" evidence="7">
    <location>
        <position position="203"/>
    </location>
    <ligand>
        <name>Mg(2+)</name>
        <dbReference type="ChEBI" id="CHEBI:18420"/>
    </ligand>
</feature>
<dbReference type="GO" id="GO:0005886">
    <property type="term" value="C:plasma membrane"/>
    <property type="evidence" value="ECO:0007669"/>
    <property type="project" value="UniProtKB-SubCell"/>
</dbReference>
<keyword evidence="5 8" id="KW-1133">Transmembrane helix</keyword>
<dbReference type="GO" id="GO:0044038">
    <property type="term" value="P:cell wall macromolecule biosynthetic process"/>
    <property type="evidence" value="ECO:0007669"/>
    <property type="project" value="TreeGrafter"/>
</dbReference>
<dbReference type="GO" id="GO:0046872">
    <property type="term" value="F:metal ion binding"/>
    <property type="evidence" value="ECO:0007669"/>
    <property type="project" value="UniProtKB-KW"/>
</dbReference>
<feature type="transmembrane region" description="Helical" evidence="8">
    <location>
        <begin position="101"/>
        <end position="121"/>
    </location>
</feature>
<gene>
    <name evidence="9" type="ORF">E4O86_08460</name>
</gene>
<evidence type="ECO:0000256" key="2">
    <source>
        <dbReference type="ARBA" id="ARBA00022475"/>
    </source>
</evidence>
<feature type="transmembrane region" description="Helical" evidence="8">
    <location>
        <begin position="240"/>
        <end position="258"/>
    </location>
</feature>
<evidence type="ECO:0000256" key="8">
    <source>
        <dbReference type="SAM" id="Phobius"/>
    </source>
</evidence>
<protein>
    <submittedName>
        <fullName evidence="9">Glycosyl transferase</fullName>
    </submittedName>
</protein>
<name>A0A964T3G3_9HYPH</name>
<organism evidence="9 10">
    <name type="scientific">Propylenella binzhouense</name>
    <dbReference type="NCBI Taxonomy" id="2555902"/>
    <lineage>
        <taxon>Bacteria</taxon>
        <taxon>Pseudomonadati</taxon>
        <taxon>Pseudomonadota</taxon>
        <taxon>Alphaproteobacteria</taxon>
        <taxon>Hyphomicrobiales</taxon>
        <taxon>Propylenellaceae</taxon>
        <taxon>Propylenella</taxon>
    </lineage>
</organism>
<keyword evidence="4 8" id="KW-0812">Transmembrane</keyword>
<dbReference type="Proteomes" id="UP000773614">
    <property type="component" value="Unassembled WGS sequence"/>
</dbReference>
<keyword evidence="3 9" id="KW-0808">Transferase</keyword>
<dbReference type="Pfam" id="PF00953">
    <property type="entry name" value="Glycos_transf_4"/>
    <property type="match status" value="1"/>
</dbReference>
<feature type="transmembrane region" description="Helical" evidence="8">
    <location>
        <begin position="360"/>
        <end position="380"/>
    </location>
</feature>
<sequence length="390" mass="39727">MAPVTSTVGPPAPPVSDIPLLPLRPRAGRLHTRNGGPFLTFGPALYTPSRRPEPPLSPAILIASAALAFLATAVAVRAAIGFARSRLLDTPNARSSHSAPVPRGGGIGFVPVILLGWLALWSVGAGSGGPAVLAGAALLAAVSVLDDFGHVRAAVRLAVQAAAVALGLSALPEGATIFAGLLPVPADRLVAGIAWLWFVNLFNFMDGIDGLAAGEAAMVAAGILVLALAAPALSWLSADAAVVLGAALGFLVFNWPPARIFMGDVGSATLGFLLGWLLIAAAASGALASAIILPLYFELDATATLLGRILRRENIAAAHRLHAYQRAVDRGLTHKRVAGTVLILDAALAGLAVSALHRPVISLAAAVLLAAGVYAHLLGLRGARFRAQRP</sequence>
<feature type="binding site" evidence="7">
    <location>
        <position position="264"/>
    </location>
    <ligand>
        <name>Mg(2+)</name>
        <dbReference type="ChEBI" id="CHEBI:18420"/>
    </ligand>
</feature>
<comment type="cofactor">
    <cofactor evidence="7">
        <name>Mg(2+)</name>
        <dbReference type="ChEBI" id="CHEBI:18420"/>
    </cofactor>
</comment>
<proteinExistence type="predicted"/>
<dbReference type="GO" id="GO:0009103">
    <property type="term" value="P:lipopolysaccharide biosynthetic process"/>
    <property type="evidence" value="ECO:0007669"/>
    <property type="project" value="TreeGrafter"/>
</dbReference>
<feature type="transmembrane region" description="Helical" evidence="8">
    <location>
        <begin position="270"/>
        <end position="297"/>
    </location>
</feature>
<evidence type="ECO:0000256" key="4">
    <source>
        <dbReference type="ARBA" id="ARBA00022692"/>
    </source>
</evidence>
<dbReference type="PANTHER" id="PTHR22926:SF3">
    <property type="entry name" value="UNDECAPRENYL-PHOSPHATE ALPHA-N-ACETYLGLUCOSAMINYL 1-PHOSPHATE TRANSFERASE"/>
    <property type="match status" value="1"/>
</dbReference>
<keyword evidence="7" id="KW-0460">Magnesium</keyword>
<evidence type="ECO:0000256" key="1">
    <source>
        <dbReference type="ARBA" id="ARBA00004651"/>
    </source>
</evidence>
<evidence type="ECO:0000256" key="6">
    <source>
        <dbReference type="ARBA" id="ARBA00023136"/>
    </source>
</evidence>
<dbReference type="GO" id="GO:0071555">
    <property type="term" value="P:cell wall organization"/>
    <property type="evidence" value="ECO:0007669"/>
    <property type="project" value="TreeGrafter"/>
</dbReference>
<keyword evidence="6 8" id="KW-0472">Membrane</keyword>
<feature type="transmembrane region" description="Helical" evidence="8">
    <location>
        <begin position="59"/>
        <end position="80"/>
    </location>
</feature>
<reference evidence="9" key="1">
    <citation type="submission" date="2019-03" db="EMBL/GenBank/DDBJ databases">
        <title>Afifella sp. nov., isolated from activated sludge.</title>
        <authorList>
            <person name="Li Q."/>
            <person name="Liu Y."/>
        </authorList>
    </citation>
    <scope>NUCLEOTIDE SEQUENCE</scope>
    <source>
        <strain evidence="9">L72</strain>
    </source>
</reference>
<feature type="transmembrane region" description="Helical" evidence="8">
    <location>
        <begin position="216"/>
        <end position="234"/>
    </location>
</feature>
<evidence type="ECO:0000256" key="5">
    <source>
        <dbReference type="ARBA" id="ARBA00022989"/>
    </source>
</evidence>